<dbReference type="Proteomes" id="UP001501468">
    <property type="component" value="Unassembled WGS sequence"/>
</dbReference>
<evidence type="ECO:0000313" key="3">
    <source>
        <dbReference type="Proteomes" id="UP001501468"/>
    </source>
</evidence>
<evidence type="ECO:0000313" key="2">
    <source>
        <dbReference type="EMBL" id="GAA3706166.1"/>
    </source>
</evidence>
<comment type="caution">
    <text evidence="2">The sequence shown here is derived from an EMBL/GenBank/DDBJ whole genome shotgun (WGS) entry which is preliminary data.</text>
</comment>
<feature type="region of interest" description="Disordered" evidence="1">
    <location>
        <begin position="27"/>
        <end position="64"/>
    </location>
</feature>
<sequence>MLSLNPNPQLMIELATSSRAEQIRRAERRRMHEPAPTEARAPRRGYWGGMRRHRSASTASPRVV</sequence>
<name>A0ABP7DNL8_9MICO</name>
<keyword evidence="3" id="KW-1185">Reference proteome</keyword>
<protein>
    <submittedName>
        <fullName evidence="2">Uncharacterized protein</fullName>
    </submittedName>
</protein>
<accession>A0ABP7DNL8</accession>
<organism evidence="2 3">
    <name type="scientific">Terrabacter ginsenosidimutans</name>
    <dbReference type="NCBI Taxonomy" id="490575"/>
    <lineage>
        <taxon>Bacteria</taxon>
        <taxon>Bacillati</taxon>
        <taxon>Actinomycetota</taxon>
        <taxon>Actinomycetes</taxon>
        <taxon>Micrococcales</taxon>
        <taxon>Intrasporangiaceae</taxon>
        <taxon>Terrabacter</taxon>
    </lineage>
</organism>
<gene>
    <name evidence="2" type="ORF">GCM10022399_23630</name>
</gene>
<dbReference type="EMBL" id="BAABDC010000003">
    <property type="protein sequence ID" value="GAA3706166.1"/>
    <property type="molecule type" value="Genomic_DNA"/>
</dbReference>
<dbReference type="RefSeq" id="WP_344946313.1">
    <property type="nucleotide sequence ID" value="NZ_BAABDC010000003.1"/>
</dbReference>
<evidence type="ECO:0000256" key="1">
    <source>
        <dbReference type="SAM" id="MobiDB-lite"/>
    </source>
</evidence>
<proteinExistence type="predicted"/>
<reference evidence="3" key="1">
    <citation type="journal article" date="2019" name="Int. J. Syst. Evol. Microbiol.">
        <title>The Global Catalogue of Microorganisms (GCM) 10K type strain sequencing project: providing services to taxonomists for standard genome sequencing and annotation.</title>
        <authorList>
            <consortium name="The Broad Institute Genomics Platform"/>
            <consortium name="The Broad Institute Genome Sequencing Center for Infectious Disease"/>
            <person name="Wu L."/>
            <person name="Ma J."/>
        </authorList>
    </citation>
    <scope>NUCLEOTIDE SEQUENCE [LARGE SCALE GENOMIC DNA]</scope>
    <source>
        <strain evidence="3">JCM 17125</strain>
    </source>
</reference>